<comment type="subcellular location">
    <subcellularLocation>
        <location evidence="1">Endoplasmic reticulum membrane</location>
        <topology evidence="1">Multi-pass membrane protein</topology>
    </subcellularLocation>
</comment>
<evidence type="ECO:0000256" key="4">
    <source>
        <dbReference type="ARBA" id="ARBA00022692"/>
    </source>
</evidence>
<evidence type="ECO:0000256" key="7">
    <source>
        <dbReference type="ARBA" id="ARBA00023136"/>
    </source>
</evidence>
<comment type="caution">
    <text evidence="10">The sequence shown here is derived from an EMBL/GenBank/DDBJ whole genome shotgun (WGS) entry which is preliminary data.</text>
</comment>
<dbReference type="AlphaFoldDB" id="A0A8H6A3E1"/>
<evidence type="ECO:0000256" key="9">
    <source>
        <dbReference type="SAM" id="SignalP"/>
    </source>
</evidence>
<evidence type="ECO:0000256" key="5">
    <source>
        <dbReference type="ARBA" id="ARBA00022824"/>
    </source>
</evidence>
<evidence type="ECO:0000313" key="10">
    <source>
        <dbReference type="EMBL" id="KAF5860127.1"/>
    </source>
</evidence>
<dbReference type="GO" id="GO:0000045">
    <property type="term" value="P:autophagosome assembly"/>
    <property type="evidence" value="ECO:0007669"/>
    <property type="project" value="TreeGrafter"/>
</dbReference>
<evidence type="ECO:0000313" key="11">
    <source>
        <dbReference type="Proteomes" id="UP000541154"/>
    </source>
</evidence>
<keyword evidence="5" id="KW-0256">Endoplasmic reticulum</keyword>
<dbReference type="PANTHER" id="PTHR20994:SF0">
    <property type="entry name" value="ER MEMBRANE PROTEIN COMPLEX SUBUNIT 6"/>
    <property type="match status" value="1"/>
</dbReference>
<evidence type="ECO:0000256" key="6">
    <source>
        <dbReference type="ARBA" id="ARBA00022989"/>
    </source>
</evidence>
<dbReference type="PANTHER" id="PTHR20994">
    <property type="entry name" value="ER MEMBRANE PROTEIN COMPLEX SUBUNIT 6"/>
    <property type="match status" value="1"/>
</dbReference>
<dbReference type="GO" id="GO:0034975">
    <property type="term" value="P:protein folding in endoplasmic reticulum"/>
    <property type="evidence" value="ECO:0007669"/>
    <property type="project" value="TreeGrafter"/>
</dbReference>
<comment type="similarity">
    <text evidence="2">Belongs to the EMC6 family.</text>
</comment>
<feature type="transmembrane region" description="Helical" evidence="8">
    <location>
        <begin position="369"/>
        <end position="388"/>
    </location>
</feature>
<dbReference type="GO" id="GO:0072546">
    <property type="term" value="C:EMC complex"/>
    <property type="evidence" value="ECO:0007669"/>
    <property type="project" value="InterPro"/>
</dbReference>
<dbReference type="InterPro" id="IPR008504">
    <property type="entry name" value="Emc6"/>
</dbReference>
<feature type="signal peptide" evidence="9">
    <location>
        <begin position="1"/>
        <end position="20"/>
    </location>
</feature>
<gene>
    <name evidence="10" type="ORF">ETB97_001985</name>
</gene>
<dbReference type="InterPro" id="IPR029008">
    <property type="entry name" value="EMC6-like"/>
</dbReference>
<keyword evidence="11" id="KW-1185">Reference proteome</keyword>
<organism evidence="10 11">
    <name type="scientific">Petromyces alliaceus</name>
    <name type="common">Aspergillus alliaceus</name>
    <dbReference type="NCBI Taxonomy" id="209559"/>
    <lineage>
        <taxon>Eukaryota</taxon>
        <taxon>Fungi</taxon>
        <taxon>Dikarya</taxon>
        <taxon>Ascomycota</taxon>
        <taxon>Pezizomycotina</taxon>
        <taxon>Eurotiomycetes</taxon>
        <taxon>Eurotiomycetidae</taxon>
        <taxon>Eurotiales</taxon>
        <taxon>Aspergillaceae</taxon>
        <taxon>Aspergillus</taxon>
        <taxon>Aspergillus subgen. Circumdati</taxon>
    </lineage>
</organism>
<dbReference type="Pfam" id="PF07019">
    <property type="entry name" value="EMC6"/>
    <property type="match status" value="1"/>
</dbReference>
<keyword evidence="6 8" id="KW-1133">Transmembrane helix</keyword>
<keyword evidence="9" id="KW-0732">Signal</keyword>
<dbReference type="EMBL" id="SPNV01000140">
    <property type="protein sequence ID" value="KAF5860127.1"/>
    <property type="molecule type" value="Genomic_DNA"/>
</dbReference>
<evidence type="ECO:0000256" key="1">
    <source>
        <dbReference type="ARBA" id="ARBA00004477"/>
    </source>
</evidence>
<feature type="chain" id="PRO_5034318685" description="ER membrane protein complex subunit 6" evidence="9">
    <location>
        <begin position="21"/>
        <end position="457"/>
    </location>
</feature>
<evidence type="ECO:0000256" key="3">
    <source>
        <dbReference type="ARBA" id="ARBA00020827"/>
    </source>
</evidence>
<protein>
    <recommendedName>
        <fullName evidence="3">ER membrane protein complex subunit 6</fullName>
    </recommendedName>
</protein>
<evidence type="ECO:0000256" key="8">
    <source>
        <dbReference type="SAM" id="Phobius"/>
    </source>
</evidence>
<proteinExistence type="inferred from homology"/>
<name>A0A8H6A3E1_PETAA</name>
<sequence length="457" mass="48525">MKSVQLSLLALLFQASSIQAKGYKKNIPTYEVGPDAVITGNTIVYNDPDCDPGFQCKLTKTCTLPLGSVPTLTSDKKYFACCLPGLNLLGSPETAFDCCAVGHGIAGSPEVGYRCCPTGQTYDGLICKPVCQNGKVLVDGKCVCPKGTVEGPNGTCREEICTSGLASGKCYTFTAPNGNTLGSGEDGIYYARPDDMNFHYGKFQLCLDEKCAAGTPINPQDGVYIRDLYGDVKTGANKGQWLNNAKDGAHIGKTKDFASAGKFSLSKWPCGKYCLGGVEWGVGPACPSQTPAITFFSQDPQMCTAFDLTEIPCDIKAPANNCIWKSGKNQCCESVQHNNRILSNLHSITSFLLGLTAGILALQSATGFLFYLAGTIVVSGVFHIFLLYRSNGQGSGVFFPGPNVGEIEGIDANGMVWGGRQMRRKGSWRDVWLGGGVFGEALSGFVLGWAGVGGVLR</sequence>
<dbReference type="Proteomes" id="UP000541154">
    <property type="component" value="Unassembled WGS sequence"/>
</dbReference>
<accession>A0A8H6A3E1</accession>
<evidence type="ECO:0000256" key="2">
    <source>
        <dbReference type="ARBA" id="ARBA00009436"/>
    </source>
</evidence>
<keyword evidence="7 8" id="KW-0472">Membrane</keyword>
<reference evidence="10 11" key="1">
    <citation type="submission" date="2019-04" db="EMBL/GenBank/DDBJ databases">
        <title>Aspergillus burnettii sp. nov., novel species from soil in southeast Queensland.</title>
        <authorList>
            <person name="Gilchrist C.L.M."/>
            <person name="Pitt J.I."/>
            <person name="Lange L."/>
            <person name="Lacey H.J."/>
            <person name="Vuong D."/>
            <person name="Midgley D.J."/>
            <person name="Greenfield P."/>
            <person name="Bradbury M."/>
            <person name="Lacey E."/>
            <person name="Busk P.K."/>
            <person name="Pilgaard B."/>
            <person name="Chooi Y.H."/>
            <person name="Piggott A.M."/>
        </authorList>
    </citation>
    <scope>NUCLEOTIDE SEQUENCE [LARGE SCALE GENOMIC DNA]</scope>
    <source>
        <strain evidence="10 11">FRR 5400</strain>
    </source>
</reference>
<keyword evidence="4 8" id="KW-0812">Transmembrane</keyword>
<feature type="transmembrane region" description="Helical" evidence="8">
    <location>
        <begin position="431"/>
        <end position="456"/>
    </location>
</feature>